<dbReference type="AlphaFoldDB" id="A0AA38FB76"/>
<feature type="region of interest" description="Disordered" evidence="1">
    <location>
        <begin position="114"/>
        <end position="143"/>
    </location>
</feature>
<feature type="non-terminal residue" evidence="2">
    <location>
        <position position="1"/>
    </location>
</feature>
<protein>
    <submittedName>
        <fullName evidence="2">Uncharacterized protein</fullName>
    </submittedName>
</protein>
<proteinExistence type="predicted"/>
<comment type="caution">
    <text evidence="2">The sequence shown here is derived from an EMBL/GenBank/DDBJ whole genome shotgun (WGS) entry which is preliminary data.</text>
</comment>
<dbReference type="EMBL" id="JAHRHJ020000011">
    <property type="protein sequence ID" value="KAH9295167.1"/>
    <property type="molecule type" value="Genomic_DNA"/>
</dbReference>
<evidence type="ECO:0000256" key="1">
    <source>
        <dbReference type="SAM" id="MobiDB-lite"/>
    </source>
</evidence>
<keyword evidence="3" id="KW-1185">Reference proteome</keyword>
<gene>
    <name evidence="2" type="ORF">KI387_038755</name>
</gene>
<feature type="non-terminal residue" evidence="2">
    <location>
        <position position="162"/>
    </location>
</feature>
<evidence type="ECO:0000313" key="3">
    <source>
        <dbReference type="Proteomes" id="UP000824469"/>
    </source>
</evidence>
<dbReference type="Proteomes" id="UP000824469">
    <property type="component" value="Unassembled WGS sequence"/>
</dbReference>
<organism evidence="2 3">
    <name type="scientific">Taxus chinensis</name>
    <name type="common">Chinese yew</name>
    <name type="synonym">Taxus wallichiana var. chinensis</name>
    <dbReference type="NCBI Taxonomy" id="29808"/>
    <lineage>
        <taxon>Eukaryota</taxon>
        <taxon>Viridiplantae</taxon>
        <taxon>Streptophyta</taxon>
        <taxon>Embryophyta</taxon>
        <taxon>Tracheophyta</taxon>
        <taxon>Spermatophyta</taxon>
        <taxon>Pinopsida</taxon>
        <taxon>Pinidae</taxon>
        <taxon>Conifers II</taxon>
        <taxon>Cupressales</taxon>
        <taxon>Taxaceae</taxon>
        <taxon>Taxus</taxon>
    </lineage>
</organism>
<evidence type="ECO:0000313" key="2">
    <source>
        <dbReference type="EMBL" id="KAH9295167.1"/>
    </source>
</evidence>
<sequence>VHSLLPPPSSNNVVEGVLEGLGISLFPLARLSKNLTPCSLLKETEEVHKDSGALASLIKEGIMQGQASSMEALHGWISNNECLVMDFPISPVGALEEGELTSDGLVPDLVPSKISSSQDGLGAALCGSDRKRGRKSKQEVAQLEVDAGKQSTLKFDLADPEK</sequence>
<accession>A0AA38FB76</accession>
<reference evidence="2 3" key="1">
    <citation type="journal article" date="2021" name="Nat. Plants">
        <title>The Taxus genome provides insights into paclitaxel biosynthesis.</title>
        <authorList>
            <person name="Xiong X."/>
            <person name="Gou J."/>
            <person name="Liao Q."/>
            <person name="Li Y."/>
            <person name="Zhou Q."/>
            <person name="Bi G."/>
            <person name="Li C."/>
            <person name="Du R."/>
            <person name="Wang X."/>
            <person name="Sun T."/>
            <person name="Guo L."/>
            <person name="Liang H."/>
            <person name="Lu P."/>
            <person name="Wu Y."/>
            <person name="Zhang Z."/>
            <person name="Ro D.K."/>
            <person name="Shang Y."/>
            <person name="Huang S."/>
            <person name="Yan J."/>
        </authorList>
    </citation>
    <scope>NUCLEOTIDE SEQUENCE [LARGE SCALE GENOMIC DNA]</scope>
    <source>
        <strain evidence="2">Ta-2019</strain>
    </source>
</reference>
<name>A0AA38FB76_TAXCH</name>